<evidence type="ECO:0000256" key="2">
    <source>
        <dbReference type="ARBA" id="ARBA00011881"/>
    </source>
</evidence>
<organism evidence="8 9">
    <name type="scientific">Haladaptatus paucihalophilus DX253</name>
    <dbReference type="NCBI Taxonomy" id="797209"/>
    <lineage>
        <taxon>Archaea</taxon>
        <taxon>Methanobacteriati</taxon>
        <taxon>Methanobacteriota</taxon>
        <taxon>Stenosarchaea group</taxon>
        <taxon>Halobacteria</taxon>
        <taxon>Halobacteriales</taxon>
        <taxon>Haladaptataceae</taxon>
        <taxon>Haladaptatus</taxon>
    </lineage>
</organism>
<keyword evidence="9" id="KW-1185">Reference proteome</keyword>
<keyword evidence="3 5" id="KW-0560">Oxidoreductase</keyword>
<dbReference type="InterPro" id="IPR016163">
    <property type="entry name" value="Ald_DH_C"/>
</dbReference>
<evidence type="ECO:0000313" key="9">
    <source>
        <dbReference type="Proteomes" id="UP000184203"/>
    </source>
</evidence>
<dbReference type="PANTHER" id="PTHR11699">
    <property type="entry name" value="ALDEHYDE DEHYDROGENASE-RELATED"/>
    <property type="match status" value="1"/>
</dbReference>
<dbReference type="AlphaFoldDB" id="A0A1M6ZYY4"/>
<dbReference type="Pfam" id="PF00171">
    <property type="entry name" value="Aldedh"/>
    <property type="match status" value="1"/>
</dbReference>
<dbReference type="Gene3D" id="3.40.605.10">
    <property type="entry name" value="Aldehyde Dehydrogenase, Chain A, domain 1"/>
    <property type="match status" value="1"/>
</dbReference>
<evidence type="ECO:0000259" key="7">
    <source>
        <dbReference type="Pfam" id="PF00171"/>
    </source>
</evidence>
<dbReference type="GO" id="GO:0016620">
    <property type="term" value="F:oxidoreductase activity, acting on the aldehyde or oxo group of donors, NAD or NADP as acceptor"/>
    <property type="evidence" value="ECO:0007669"/>
    <property type="project" value="InterPro"/>
</dbReference>
<dbReference type="InterPro" id="IPR029510">
    <property type="entry name" value="Ald_DH_CS_GLU"/>
</dbReference>
<sequence length="507" mass="55234">MSTDSQRSTDTKTAIKQRHNEAAENQIPSQPGQLYIGGEWIDSESDQMLQTHDPTTGEVLAEVQAGNAADIDNAVNAAWEAYETCWSAYSAADRQQVLSKIADRIEARKEDFATIESLDNGKPISEARIDLDLVIDHFRYFGGAARINSGKTIPCDGDHQIQTLREPYGVVGQIIPWNFPLLMAAWKLAPSLAAGNAVVLKPAEQTPLSVLELMREIDDILPDGVVNVVTGFGSEAGEPLSRHDGIYKLAFTGSTEVGRGVMKNAAENITDVTLELGGKSPVVVFPDADIEKAAQVARIGMFHNTGECCCAGTRLLVHEDVRSEFLDAFVQEVENLTMGDPLLEETTLGPKVTRDQVNRTLDYIKEARKTGADIATGGDAPDDEALSDGCFVSPTVLTNIDHESRPVQEEIFGPVETVFEWSSYDEMIELANDVDYGLAAGVITNDLNQAYRAAEDIEAGNIWVNTYNEFPAGQPFGGYKQSGIGRETAFEAIEHYTQTKTLNIALE</sequence>
<dbReference type="Gene3D" id="3.40.309.10">
    <property type="entry name" value="Aldehyde Dehydrogenase, Chain A, domain 2"/>
    <property type="match status" value="1"/>
</dbReference>
<dbReference type="FunFam" id="3.40.605.10:FF:000026">
    <property type="entry name" value="Aldehyde dehydrogenase, putative"/>
    <property type="match status" value="1"/>
</dbReference>
<name>A0A1M6ZYY4_HALPU</name>
<comment type="similarity">
    <text evidence="1 5">Belongs to the aldehyde dehydrogenase family.</text>
</comment>
<gene>
    <name evidence="8" type="ORF">SAMN05444342_3626</name>
</gene>
<dbReference type="SUPFAM" id="SSF53720">
    <property type="entry name" value="ALDH-like"/>
    <property type="match status" value="1"/>
</dbReference>
<accession>A0A1M6ZYY4</accession>
<comment type="subunit">
    <text evidence="2">Homotetramer.</text>
</comment>
<evidence type="ECO:0000256" key="1">
    <source>
        <dbReference type="ARBA" id="ARBA00009986"/>
    </source>
</evidence>
<dbReference type="FunFam" id="3.40.309.10:FF:000012">
    <property type="entry name" value="Betaine aldehyde dehydrogenase"/>
    <property type="match status" value="1"/>
</dbReference>
<evidence type="ECO:0000256" key="3">
    <source>
        <dbReference type="ARBA" id="ARBA00023002"/>
    </source>
</evidence>
<dbReference type="PROSITE" id="PS00687">
    <property type="entry name" value="ALDEHYDE_DEHYDR_GLU"/>
    <property type="match status" value="1"/>
</dbReference>
<dbReference type="Proteomes" id="UP000184203">
    <property type="component" value="Unassembled WGS sequence"/>
</dbReference>
<dbReference type="FunFam" id="3.40.605.10:FF:000007">
    <property type="entry name" value="NAD/NADP-dependent betaine aldehyde dehydrogenase"/>
    <property type="match status" value="1"/>
</dbReference>
<dbReference type="RefSeq" id="WP_026178004.1">
    <property type="nucleotide sequence ID" value="NZ_AEMG01000018.1"/>
</dbReference>
<evidence type="ECO:0000313" key="8">
    <source>
        <dbReference type="EMBL" id="SHL35545.1"/>
    </source>
</evidence>
<dbReference type="InterPro" id="IPR016161">
    <property type="entry name" value="Ald_DH/histidinol_DH"/>
</dbReference>
<feature type="active site" evidence="4">
    <location>
        <position position="275"/>
    </location>
</feature>
<dbReference type="InterPro" id="IPR016160">
    <property type="entry name" value="Ald_DH_CS_CYS"/>
</dbReference>
<feature type="domain" description="Aldehyde dehydrogenase" evidence="7">
    <location>
        <begin position="40"/>
        <end position="501"/>
    </location>
</feature>
<protein>
    <submittedName>
        <fullName evidence="8">Aldehyde dehydrogenase (Acceptor)</fullName>
    </submittedName>
</protein>
<feature type="compositionally biased region" description="Polar residues" evidence="6">
    <location>
        <begin position="1"/>
        <end position="14"/>
    </location>
</feature>
<proteinExistence type="inferred from homology"/>
<dbReference type="PROSITE" id="PS00070">
    <property type="entry name" value="ALDEHYDE_DEHYDR_CYS"/>
    <property type="match status" value="1"/>
</dbReference>
<dbReference type="EMBL" id="FRAN01000006">
    <property type="protein sequence ID" value="SHL35545.1"/>
    <property type="molecule type" value="Genomic_DNA"/>
</dbReference>
<reference evidence="9" key="1">
    <citation type="submission" date="2016-11" db="EMBL/GenBank/DDBJ databases">
        <authorList>
            <person name="Varghese N."/>
            <person name="Submissions S."/>
        </authorList>
    </citation>
    <scope>NUCLEOTIDE SEQUENCE [LARGE SCALE GENOMIC DNA]</scope>
    <source>
        <strain evidence="9">DX253</strain>
    </source>
</reference>
<dbReference type="InterPro" id="IPR015590">
    <property type="entry name" value="Aldehyde_DH_dom"/>
</dbReference>
<dbReference type="InterPro" id="IPR016162">
    <property type="entry name" value="Ald_DH_N"/>
</dbReference>
<evidence type="ECO:0000256" key="6">
    <source>
        <dbReference type="SAM" id="MobiDB-lite"/>
    </source>
</evidence>
<evidence type="ECO:0000256" key="5">
    <source>
        <dbReference type="RuleBase" id="RU003345"/>
    </source>
</evidence>
<dbReference type="OrthoDB" id="6342at2157"/>
<feature type="region of interest" description="Disordered" evidence="6">
    <location>
        <begin position="1"/>
        <end position="32"/>
    </location>
</feature>
<evidence type="ECO:0000256" key="4">
    <source>
        <dbReference type="PROSITE-ProRule" id="PRU10007"/>
    </source>
</evidence>